<proteinExistence type="predicted"/>
<name>A0ABP7J2W2_9ACTN</name>
<evidence type="ECO:0000313" key="2">
    <source>
        <dbReference type="Proteomes" id="UP001500888"/>
    </source>
</evidence>
<organism evidence="1 2">
    <name type="scientific">Sphaerisporangium flaviroseum</name>
    <dbReference type="NCBI Taxonomy" id="509199"/>
    <lineage>
        <taxon>Bacteria</taxon>
        <taxon>Bacillati</taxon>
        <taxon>Actinomycetota</taxon>
        <taxon>Actinomycetes</taxon>
        <taxon>Streptosporangiales</taxon>
        <taxon>Streptosporangiaceae</taxon>
        <taxon>Sphaerisporangium</taxon>
    </lineage>
</organism>
<reference evidence="2" key="1">
    <citation type="journal article" date="2019" name="Int. J. Syst. Evol. Microbiol.">
        <title>The Global Catalogue of Microorganisms (GCM) 10K type strain sequencing project: providing services to taxonomists for standard genome sequencing and annotation.</title>
        <authorList>
            <consortium name="The Broad Institute Genomics Platform"/>
            <consortium name="The Broad Institute Genome Sequencing Center for Infectious Disease"/>
            <person name="Wu L."/>
            <person name="Ma J."/>
        </authorList>
    </citation>
    <scope>NUCLEOTIDE SEQUENCE [LARGE SCALE GENOMIC DNA]</scope>
    <source>
        <strain evidence="2">JCM 16908</strain>
    </source>
</reference>
<gene>
    <name evidence="1" type="ORF">GCM10022226_62310</name>
</gene>
<evidence type="ECO:0008006" key="3">
    <source>
        <dbReference type="Google" id="ProtNLM"/>
    </source>
</evidence>
<accession>A0ABP7J2W2</accession>
<protein>
    <recommendedName>
        <fullName evidence="3">Phage portal protein</fullName>
    </recommendedName>
</protein>
<evidence type="ECO:0000313" key="1">
    <source>
        <dbReference type="EMBL" id="GAA3832587.1"/>
    </source>
</evidence>
<dbReference type="RefSeq" id="WP_344948282.1">
    <property type="nucleotide sequence ID" value="NZ_BAAAZR010000031.1"/>
</dbReference>
<keyword evidence="2" id="KW-1185">Reference proteome</keyword>
<dbReference type="EMBL" id="BAAAZR010000031">
    <property type="protein sequence ID" value="GAA3832587.1"/>
    <property type="molecule type" value="Genomic_DNA"/>
</dbReference>
<comment type="caution">
    <text evidence="1">The sequence shown here is derived from an EMBL/GenBank/DDBJ whole genome shotgun (WGS) entry which is preliminary data.</text>
</comment>
<dbReference type="Proteomes" id="UP001500888">
    <property type="component" value="Unassembled WGS sequence"/>
</dbReference>
<sequence>MSPRRPNRPTGPFPYLDEPEYRAQFVQAGLEDPRCTLDQSALERLATDITNIKPLIESSGSKNTGIVVKGFKPNAVREVTTEHGTLYQLIAKQSGLASAINQFNIRFAYDVAQAVDVATPRVVAITAPDGRQLAALEVEFESEQALMDHLTFVEGRLNAAEKARKYDLKADLQVSGQSERATYHIVRYRVGDQVWDTSAATAGSNRTRHRHDLYGLHPAVGLLGLPQQIFGGPEDQRWRDPADWRDRYTVKLNEFFGVDPESIEIPADDPNKAAEAMQNRRFAEAANAASQVAITDAAFVIGYVPADENRPDFDAALASTNLRTHLRGPLDFTGANQAMASGRKLADAAYAADAITDLEHAVLSGATPAACLHAEPREAVVALVRLVDRVAFPDNIPDLRRTTKVLVEPSPAHLTAKHALARAEIRSALLTAAVGGVDLPAAAMDTPHPRMVRQGIPTTGLSAADLIAAAMSAEPSPIRDEARAELAHAAVPGLVNGKVLLGPYGSTGDRRTPLTKLAAARITGDGIRMFVEAIDTFAEVLQVRAGRPAAPRPGASEGRLRRVLDGEVVTTETKAADSEWFTSHWPLETSGPGGGLGIPSQLSPSEQWTTKLQNTVGLIESAKRAANAVAAHFTAMVPLVGEGREMTAEDREGWQDELEDLQDIVKDAGRGLKLLRYRPTDTDATVGDIDDFPFTQDTK</sequence>